<dbReference type="NCBIfam" id="TIGR02532">
    <property type="entry name" value="IV_pilin_GFxxxE"/>
    <property type="match status" value="1"/>
</dbReference>
<dbReference type="RefSeq" id="WP_283244232.1">
    <property type="nucleotide sequence ID" value="NZ_JACRSO010000006.1"/>
</dbReference>
<protein>
    <submittedName>
        <fullName evidence="2">Prepilin-type N-terminal cleavage/methylation domain-containing protein</fullName>
    </submittedName>
</protein>
<keyword evidence="1" id="KW-0472">Membrane</keyword>
<dbReference type="EMBL" id="JACRSO010000006">
    <property type="protein sequence ID" value="MBC8530105.1"/>
    <property type="molecule type" value="Genomic_DNA"/>
</dbReference>
<dbReference type="AlphaFoldDB" id="A0A926HNX7"/>
<dbReference type="InterPro" id="IPR045584">
    <property type="entry name" value="Pilin-like"/>
</dbReference>
<sequence>MALKARNNKKGFTLVEVIVVVVILAILAAIMVPSMIGWINKAEDKTAVVEGRTILVAGQTIVSENYKAFDSATVTMTPSTHSDYINQIQSLADVGATVTSMTVTDGKVTAFEMKSSGNKTVTYSSTADDPYTVS</sequence>
<accession>A0A926HNX7</accession>
<evidence type="ECO:0000256" key="1">
    <source>
        <dbReference type="SAM" id="Phobius"/>
    </source>
</evidence>
<dbReference type="Pfam" id="PF07963">
    <property type="entry name" value="N_methyl"/>
    <property type="match status" value="1"/>
</dbReference>
<reference evidence="2" key="1">
    <citation type="submission" date="2020-08" db="EMBL/GenBank/DDBJ databases">
        <title>Genome public.</title>
        <authorList>
            <person name="Liu C."/>
            <person name="Sun Q."/>
        </authorList>
    </citation>
    <scope>NUCLEOTIDE SEQUENCE</scope>
    <source>
        <strain evidence="2">NSJ-44</strain>
    </source>
</reference>
<keyword evidence="3" id="KW-1185">Reference proteome</keyword>
<keyword evidence="1" id="KW-0812">Transmembrane</keyword>
<dbReference type="InterPro" id="IPR012902">
    <property type="entry name" value="N_methyl_site"/>
</dbReference>
<evidence type="ECO:0000313" key="3">
    <source>
        <dbReference type="Proteomes" id="UP000654279"/>
    </source>
</evidence>
<name>A0A926HNX7_9FIRM</name>
<evidence type="ECO:0000313" key="2">
    <source>
        <dbReference type="EMBL" id="MBC8530105.1"/>
    </source>
</evidence>
<feature type="transmembrane region" description="Helical" evidence="1">
    <location>
        <begin position="12"/>
        <end position="39"/>
    </location>
</feature>
<dbReference type="PROSITE" id="PS00409">
    <property type="entry name" value="PROKAR_NTER_METHYL"/>
    <property type="match status" value="1"/>
</dbReference>
<dbReference type="Proteomes" id="UP000654279">
    <property type="component" value="Unassembled WGS sequence"/>
</dbReference>
<dbReference type="SUPFAM" id="SSF54523">
    <property type="entry name" value="Pili subunits"/>
    <property type="match status" value="1"/>
</dbReference>
<organism evidence="2 3">
    <name type="scientific">Luoshenia tenuis</name>
    <dbReference type="NCBI Taxonomy" id="2763654"/>
    <lineage>
        <taxon>Bacteria</taxon>
        <taxon>Bacillati</taxon>
        <taxon>Bacillota</taxon>
        <taxon>Clostridia</taxon>
        <taxon>Christensenellales</taxon>
        <taxon>Christensenellaceae</taxon>
        <taxon>Luoshenia</taxon>
    </lineage>
</organism>
<dbReference type="Gene3D" id="3.30.700.10">
    <property type="entry name" value="Glycoprotein, Type 4 Pilin"/>
    <property type="match status" value="1"/>
</dbReference>
<gene>
    <name evidence="2" type="ORF">H8699_11750</name>
</gene>
<proteinExistence type="predicted"/>
<keyword evidence="1" id="KW-1133">Transmembrane helix</keyword>
<comment type="caution">
    <text evidence="2">The sequence shown here is derived from an EMBL/GenBank/DDBJ whole genome shotgun (WGS) entry which is preliminary data.</text>
</comment>